<dbReference type="SUPFAM" id="SSF48208">
    <property type="entry name" value="Six-hairpin glycosidases"/>
    <property type="match status" value="1"/>
</dbReference>
<feature type="compositionally biased region" description="Polar residues" evidence="1">
    <location>
        <begin position="678"/>
        <end position="700"/>
    </location>
</feature>
<keyword evidence="2" id="KW-0472">Membrane</keyword>
<organism evidence="5 6">
    <name type="scientific">Meripilus lineatus</name>
    <dbReference type="NCBI Taxonomy" id="2056292"/>
    <lineage>
        <taxon>Eukaryota</taxon>
        <taxon>Fungi</taxon>
        <taxon>Dikarya</taxon>
        <taxon>Basidiomycota</taxon>
        <taxon>Agaricomycotina</taxon>
        <taxon>Agaricomycetes</taxon>
        <taxon>Polyporales</taxon>
        <taxon>Meripilaceae</taxon>
        <taxon>Meripilus</taxon>
    </lineage>
</organism>
<dbReference type="AlphaFoldDB" id="A0AAD5UXW7"/>
<feature type="domain" description="Glutaminase A N-terminal" evidence="4">
    <location>
        <begin position="17"/>
        <end position="246"/>
    </location>
</feature>
<dbReference type="Pfam" id="PF17168">
    <property type="entry name" value="DUF5127"/>
    <property type="match status" value="1"/>
</dbReference>
<evidence type="ECO:0008006" key="7">
    <source>
        <dbReference type="Google" id="ProtNLM"/>
    </source>
</evidence>
<evidence type="ECO:0000259" key="4">
    <source>
        <dbReference type="Pfam" id="PF17168"/>
    </source>
</evidence>
<feature type="transmembrane region" description="Helical" evidence="2">
    <location>
        <begin position="627"/>
        <end position="652"/>
    </location>
</feature>
<feature type="region of interest" description="Disordered" evidence="1">
    <location>
        <begin position="677"/>
        <end position="768"/>
    </location>
</feature>
<evidence type="ECO:0000313" key="6">
    <source>
        <dbReference type="Proteomes" id="UP001212997"/>
    </source>
</evidence>
<evidence type="ECO:0000256" key="1">
    <source>
        <dbReference type="SAM" id="MobiDB-lite"/>
    </source>
</evidence>
<reference evidence="5" key="1">
    <citation type="submission" date="2022-07" db="EMBL/GenBank/DDBJ databases">
        <title>Genome Sequence of Physisporinus lineatus.</title>
        <authorList>
            <person name="Buettner E."/>
        </authorList>
    </citation>
    <scope>NUCLEOTIDE SEQUENCE</scope>
    <source>
        <strain evidence="5">VT162</strain>
    </source>
</reference>
<dbReference type="GO" id="GO:0005975">
    <property type="term" value="P:carbohydrate metabolic process"/>
    <property type="evidence" value="ECO:0007669"/>
    <property type="project" value="InterPro"/>
</dbReference>
<gene>
    <name evidence="5" type="ORF">NLI96_g9345</name>
</gene>
<evidence type="ECO:0000313" key="5">
    <source>
        <dbReference type="EMBL" id="KAJ3479035.1"/>
    </source>
</evidence>
<comment type="caution">
    <text evidence="5">The sequence shown here is derived from an EMBL/GenBank/DDBJ whole genome shotgun (WGS) entry which is preliminary data.</text>
</comment>
<dbReference type="InterPro" id="IPR052743">
    <property type="entry name" value="Glutaminase_GtaA"/>
</dbReference>
<dbReference type="InterPro" id="IPR033433">
    <property type="entry name" value="GtaA_N"/>
</dbReference>
<sequence>MQSSNISTATGVEITSTRTIYTFQAGAMSLRITYLSPIEAADAVKQSLPFTYVSFEANSTDGKPHSVQVYSDITAEWVSGDRSSVVTWDTTKTSSTTFHRVKLRDPKPLIENQNQAEDVTLYYAMANDPNLSYRIGVSGDCRDQFVTTGSLSGTASTNSGVINNPFVSFAFALDLGTITQTQQPTTISVGIVRDLVASFPIGSTSRPLYPYFASQYSVIDTVIDSFVADYTSALQRAAALDTRITNAASQISPHYANLVSLAARQTIGATELTLSNGTDGVWNMSDVRMLMKDVGTSSRMNPVEVLYASFPFFLYLNATYGGQLLKPLLESQQFYDQPYAARDLGSAYPQAAGFRNPHSQGIEQSANMLIMSLAHARASGDGSLIYRYYDYLNRWAGYLVYNSLLPTTDQTNDPEQYTNSTNLAIKGIIGIKAMAEISRAVGKDNDTQYYLNASATMSNQWRSFTLASDPDHIPRFYGGTNSSWSIMYNLYADKLLQTNVVSDDIYQLTTSYLKTVLGSNLVSANGIPLSSVAQGQVNAAWTLFTAAIVTDPDVRNSLIERVWTAANNASNYDFASAYGLDAKSSSGMSSPAMGAMFSILALGVTAQKINVPSSGSSSTSQPQKTNVIGPAVGGTIGGLAILGTVVIAVIIWRRRTKNRSSPSQELMREGGLEGQWMSPYNYNPQENAQSNTQLNNQSRPLLSDPPPTNTPPEPVVGSIMSTKAREAMAERYRPAVPSSNVSSDPPASSSPPTEVSYPSAAPGSSSQVDALRAELVEIRRVMQGIQAEAAERFEAPPNYHDIQSQRP</sequence>
<feature type="compositionally biased region" description="Low complexity" evidence="1">
    <location>
        <begin position="734"/>
        <end position="752"/>
    </location>
</feature>
<feature type="compositionally biased region" description="Pro residues" evidence="1">
    <location>
        <begin position="703"/>
        <end position="714"/>
    </location>
</feature>
<dbReference type="InterPro" id="IPR008928">
    <property type="entry name" value="6-hairpin_glycosidase_sf"/>
</dbReference>
<dbReference type="EMBL" id="JANAWD010000467">
    <property type="protein sequence ID" value="KAJ3479035.1"/>
    <property type="molecule type" value="Genomic_DNA"/>
</dbReference>
<dbReference type="PANTHER" id="PTHR31987:SF1">
    <property type="entry name" value="GLUTAMINASE A"/>
    <property type="match status" value="1"/>
</dbReference>
<proteinExistence type="predicted"/>
<dbReference type="Proteomes" id="UP001212997">
    <property type="component" value="Unassembled WGS sequence"/>
</dbReference>
<feature type="compositionally biased region" description="Basic and acidic residues" evidence="1">
    <location>
        <begin position="723"/>
        <end position="733"/>
    </location>
</feature>
<keyword evidence="6" id="KW-1185">Reference proteome</keyword>
<accession>A0AAD5UXW7</accession>
<evidence type="ECO:0000259" key="3">
    <source>
        <dbReference type="Pfam" id="PF16335"/>
    </source>
</evidence>
<protein>
    <recommendedName>
        <fullName evidence="7">DUF1793-domain-containing protein</fullName>
    </recommendedName>
</protein>
<name>A0AAD5UXW7_9APHY</name>
<keyword evidence="2" id="KW-1133">Transmembrane helix</keyword>
<dbReference type="InterPro" id="IPR032514">
    <property type="entry name" value="GtaA_central"/>
</dbReference>
<keyword evidence="2" id="KW-0812">Transmembrane</keyword>
<evidence type="ECO:0000256" key="2">
    <source>
        <dbReference type="SAM" id="Phobius"/>
    </source>
</evidence>
<feature type="domain" description="Glutaminase A central" evidence="3">
    <location>
        <begin position="252"/>
        <end position="599"/>
    </location>
</feature>
<dbReference type="Pfam" id="PF16335">
    <property type="entry name" value="GtaA_6_Hairpin"/>
    <property type="match status" value="1"/>
</dbReference>
<dbReference type="PANTHER" id="PTHR31987">
    <property type="entry name" value="GLUTAMINASE A-RELATED"/>
    <property type="match status" value="1"/>
</dbReference>